<dbReference type="EMBL" id="JABELV010000011">
    <property type="protein sequence ID" value="KAG7571145.1"/>
    <property type="molecule type" value="Genomic_DNA"/>
</dbReference>
<protein>
    <recommendedName>
        <fullName evidence="3">RGS domain-containing protein</fullName>
    </recommendedName>
</protein>
<evidence type="ECO:0000313" key="4">
    <source>
        <dbReference type="EMBL" id="KAG7571145.1"/>
    </source>
</evidence>
<feature type="region of interest" description="Disordered" evidence="1">
    <location>
        <begin position="109"/>
        <end position="204"/>
    </location>
</feature>
<reference evidence="4" key="1">
    <citation type="submission" date="2020-04" db="EMBL/GenBank/DDBJ databases">
        <title>Analysis of mating type loci in Filobasidium floriforme.</title>
        <authorList>
            <person name="Nowrousian M."/>
        </authorList>
    </citation>
    <scope>NUCLEOTIDE SEQUENCE</scope>
    <source>
        <strain evidence="4">CBS 6242</strain>
    </source>
</reference>
<proteinExistence type="predicted"/>
<feature type="domain" description="RGS" evidence="3">
    <location>
        <begin position="16"/>
        <end position="298"/>
    </location>
</feature>
<name>A0A8K0JS68_9TREE</name>
<evidence type="ECO:0000256" key="2">
    <source>
        <dbReference type="SAM" id="Phobius"/>
    </source>
</evidence>
<feature type="compositionally biased region" description="Basic and acidic residues" evidence="1">
    <location>
        <begin position="111"/>
        <end position="130"/>
    </location>
</feature>
<sequence>MAEKKQSISTRMRMPYLNEVLSRRTRPPLDLWCFYVFLDRLGNGEQDLLDFWLDVHQHKALCRAYFKDLHRTGTAVEQEWPDFYNWARQHGSHYADVAGLQGEPQFSHNETQLREAEKREADRMLEDRDSGLGSNLSHRERRDTESHGPRPMTPTSPGYAHSTSIDNRMGQATGSPFSAYQQDQARNRGGEEGSGQGGARRVSAGPTVIRKNQVVTQLVLFTSAERIFARYLMDNAEKPVYFPAHLRMHDFPNPPRDQHACDPRIPDYFNAQQDYVYKELEQQYYPAFLREKGFGNLTRPGVYGSLIAGLFCLWAGFVVAFTLVFYDYKPKVRRLGLIVPFFLAFYFLFSAYWALAPHLVLLRRSEVGFFKTVKIRDNYILRLHAGRAAILMAFVIVCTAIMTVIWWAVPGHRL</sequence>
<evidence type="ECO:0000259" key="3">
    <source>
        <dbReference type="SMART" id="SM00315"/>
    </source>
</evidence>
<feature type="transmembrane region" description="Helical" evidence="2">
    <location>
        <begin position="302"/>
        <end position="326"/>
    </location>
</feature>
<evidence type="ECO:0000256" key="1">
    <source>
        <dbReference type="SAM" id="MobiDB-lite"/>
    </source>
</evidence>
<comment type="caution">
    <text evidence="4">The sequence shown here is derived from an EMBL/GenBank/DDBJ whole genome shotgun (WGS) entry which is preliminary data.</text>
</comment>
<feature type="compositionally biased region" description="Polar residues" evidence="1">
    <location>
        <begin position="153"/>
        <end position="184"/>
    </location>
</feature>
<dbReference type="Gene3D" id="1.10.167.10">
    <property type="entry name" value="Regulator of G-protein Signalling 4, domain 2"/>
    <property type="match status" value="1"/>
</dbReference>
<dbReference type="PANTHER" id="PTHR13155:SF1">
    <property type="entry name" value="A-KINASE ANCHOR PROTEIN 10, MITOCHONDRIAL"/>
    <property type="match status" value="1"/>
</dbReference>
<dbReference type="SMART" id="SM00315">
    <property type="entry name" value="RGS"/>
    <property type="match status" value="1"/>
</dbReference>
<feature type="transmembrane region" description="Helical" evidence="2">
    <location>
        <begin position="388"/>
        <end position="409"/>
    </location>
</feature>
<keyword evidence="5" id="KW-1185">Reference proteome</keyword>
<dbReference type="InterPro" id="IPR036305">
    <property type="entry name" value="RGS_sf"/>
</dbReference>
<keyword evidence="2" id="KW-0472">Membrane</keyword>
<keyword evidence="2" id="KW-0812">Transmembrane</keyword>
<feature type="compositionally biased region" description="Basic and acidic residues" evidence="1">
    <location>
        <begin position="137"/>
        <end position="148"/>
    </location>
</feature>
<dbReference type="InterPro" id="IPR016137">
    <property type="entry name" value="RGS"/>
</dbReference>
<dbReference type="PANTHER" id="PTHR13155">
    <property type="entry name" value="A-KINASE ANCHOR PROTEINS"/>
    <property type="match status" value="1"/>
</dbReference>
<dbReference type="GO" id="GO:0005886">
    <property type="term" value="C:plasma membrane"/>
    <property type="evidence" value="ECO:0007669"/>
    <property type="project" value="TreeGrafter"/>
</dbReference>
<evidence type="ECO:0000313" key="5">
    <source>
        <dbReference type="Proteomes" id="UP000812966"/>
    </source>
</evidence>
<dbReference type="GO" id="GO:0008104">
    <property type="term" value="P:intracellular protein localization"/>
    <property type="evidence" value="ECO:0007669"/>
    <property type="project" value="TreeGrafter"/>
</dbReference>
<dbReference type="AlphaFoldDB" id="A0A8K0JS68"/>
<accession>A0A8K0JS68</accession>
<keyword evidence="2" id="KW-1133">Transmembrane helix</keyword>
<feature type="transmembrane region" description="Helical" evidence="2">
    <location>
        <begin position="335"/>
        <end position="355"/>
    </location>
</feature>
<organism evidence="4 5">
    <name type="scientific">Filobasidium floriforme</name>
    <dbReference type="NCBI Taxonomy" id="5210"/>
    <lineage>
        <taxon>Eukaryota</taxon>
        <taxon>Fungi</taxon>
        <taxon>Dikarya</taxon>
        <taxon>Basidiomycota</taxon>
        <taxon>Agaricomycotina</taxon>
        <taxon>Tremellomycetes</taxon>
        <taxon>Filobasidiales</taxon>
        <taxon>Filobasidiaceae</taxon>
        <taxon>Filobasidium</taxon>
    </lineage>
</organism>
<dbReference type="Proteomes" id="UP000812966">
    <property type="component" value="Unassembled WGS sequence"/>
</dbReference>
<dbReference type="InterPro" id="IPR044926">
    <property type="entry name" value="RGS_subdomain_2"/>
</dbReference>
<dbReference type="SUPFAM" id="SSF48097">
    <property type="entry name" value="Regulator of G-protein signaling, RGS"/>
    <property type="match status" value="1"/>
</dbReference>
<gene>
    <name evidence="4" type="ORF">FFLO_00970</name>
</gene>
<dbReference type="InterPro" id="IPR052246">
    <property type="entry name" value="Cell_Polariz_PKAAnc"/>
</dbReference>